<comment type="cofactor">
    <cofactor evidence="2">
        <name>Mn(2+)</name>
        <dbReference type="ChEBI" id="CHEBI:29035"/>
    </cofactor>
</comment>
<comment type="cofactor">
    <cofactor evidence="3">
        <name>Co(2+)</name>
        <dbReference type="ChEBI" id="CHEBI:48828"/>
    </cofactor>
</comment>
<feature type="domain" description="HD/PDEase" evidence="8">
    <location>
        <begin position="34"/>
        <end position="151"/>
    </location>
</feature>
<accession>A0A1I1R1R2</accession>
<keyword evidence="7 9" id="KW-0378">Hydrolase</keyword>
<dbReference type="InterPro" id="IPR006674">
    <property type="entry name" value="HD_domain"/>
</dbReference>
<organism evidence="9 10">
    <name type="scientific">Clostridium uliginosum</name>
    <dbReference type="NCBI Taxonomy" id="119641"/>
    <lineage>
        <taxon>Bacteria</taxon>
        <taxon>Bacillati</taxon>
        <taxon>Bacillota</taxon>
        <taxon>Clostridia</taxon>
        <taxon>Eubacteriales</taxon>
        <taxon>Clostridiaceae</taxon>
        <taxon>Clostridium</taxon>
    </lineage>
</organism>
<evidence type="ECO:0000256" key="6">
    <source>
        <dbReference type="ARBA" id="ARBA00022723"/>
    </source>
</evidence>
<dbReference type="PANTHER" id="PTHR11845:SF13">
    <property type="entry name" value="5'-DEOXYNUCLEOTIDASE HDDC2"/>
    <property type="match status" value="1"/>
</dbReference>
<keyword evidence="6" id="KW-0479">Metal-binding</keyword>
<dbReference type="GO" id="GO:0002953">
    <property type="term" value="F:5'-deoxynucleotidase activity"/>
    <property type="evidence" value="ECO:0007669"/>
    <property type="project" value="UniProtKB-EC"/>
</dbReference>
<sequence length="192" mass="22419">MYEISNQIVGLIKFFKETELIKIQLRNAWLSNEKQESVAEHSWRMGMIALCLLNFEIEVDVAKILKMCIIHDLGEAYEGDIPAITKEDKNVKMQRETHCMNKLLGELEDSLKDELLQLWNEYNDGISKESKFVHGIDKIETLIQHIQGSNPANFDYNFNLEYGKVWTSQNEIFDMIRKVLDLETKSKISFNK</sequence>
<dbReference type="OrthoDB" id="9796032at2"/>
<dbReference type="PANTHER" id="PTHR11845">
    <property type="entry name" value="5'-DEOXYNUCLEOTIDASE HDDC2"/>
    <property type="match status" value="1"/>
</dbReference>
<evidence type="ECO:0000259" key="8">
    <source>
        <dbReference type="SMART" id="SM00471"/>
    </source>
</evidence>
<evidence type="ECO:0000256" key="2">
    <source>
        <dbReference type="ARBA" id="ARBA00001936"/>
    </source>
</evidence>
<dbReference type="SUPFAM" id="SSF109604">
    <property type="entry name" value="HD-domain/PDEase-like"/>
    <property type="match status" value="1"/>
</dbReference>
<evidence type="ECO:0000313" key="10">
    <source>
        <dbReference type="Proteomes" id="UP000199263"/>
    </source>
</evidence>
<dbReference type="EC" id="3.1.3.89" evidence="5"/>
<proteinExistence type="predicted"/>
<evidence type="ECO:0000256" key="4">
    <source>
        <dbReference type="ARBA" id="ARBA00011738"/>
    </source>
</evidence>
<dbReference type="Proteomes" id="UP000199263">
    <property type="component" value="Unassembled WGS sequence"/>
</dbReference>
<evidence type="ECO:0000256" key="5">
    <source>
        <dbReference type="ARBA" id="ARBA00012964"/>
    </source>
</evidence>
<dbReference type="RefSeq" id="WP_090093450.1">
    <property type="nucleotide sequence ID" value="NZ_FOMG01000027.1"/>
</dbReference>
<gene>
    <name evidence="9" type="ORF">SAMN05421842_12742</name>
</gene>
<comment type="subunit">
    <text evidence="4">Homodimer.</text>
</comment>
<dbReference type="GO" id="GO:0005737">
    <property type="term" value="C:cytoplasm"/>
    <property type="evidence" value="ECO:0007669"/>
    <property type="project" value="TreeGrafter"/>
</dbReference>
<dbReference type="InterPro" id="IPR003607">
    <property type="entry name" value="HD/PDEase_dom"/>
</dbReference>
<comment type="catalytic activity">
    <reaction evidence="1">
        <text>a 2'-deoxyribonucleoside 5'-phosphate + H2O = a 2'-deoxyribonucleoside + phosphate</text>
        <dbReference type="Rhea" id="RHEA:36167"/>
        <dbReference type="ChEBI" id="CHEBI:15377"/>
        <dbReference type="ChEBI" id="CHEBI:18274"/>
        <dbReference type="ChEBI" id="CHEBI:43474"/>
        <dbReference type="ChEBI" id="CHEBI:65317"/>
        <dbReference type="EC" id="3.1.3.89"/>
    </reaction>
</comment>
<evidence type="ECO:0000313" key="9">
    <source>
        <dbReference type="EMBL" id="SFD25473.1"/>
    </source>
</evidence>
<reference evidence="9 10" key="1">
    <citation type="submission" date="2016-10" db="EMBL/GenBank/DDBJ databases">
        <authorList>
            <person name="de Groot N.N."/>
        </authorList>
    </citation>
    <scope>NUCLEOTIDE SEQUENCE [LARGE SCALE GENOMIC DNA]</scope>
    <source>
        <strain evidence="9 10">DSM 12992</strain>
    </source>
</reference>
<dbReference type="Pfam" id="PF13023">
    <property type="entry name" value="HD_3"/>
    <property type="match status" value="1"/>
</dbReference>
<dbReference type="Gene3D" id="1.10.3210.10">
    <property type="entry name" value="Hypothetical protein af1432"/>
    <property type="match status" value="1"/>
</dbReference>
<name>A0A1I1R1R2_9CLOT</name>
<evidence type="ECO:0000256" key="1">
    <source>
        <dbReference type="ARBA" id="ARBA00001638"/>
    </source>
</evidence>
<evidence type="ECO:0000256" key="7">
    <source>
        <dbReference type="ARBA" id="ARBA00022801"/>
    </source>
</evidence>
<protein>
    <recommendedName>
        <fullName evidence="5">5'-deoxynucleotidase</fullName>
        <ecNumber evidence="5">3.1.3.89</ecNumber>
    </recommendedName>
</protein>
<dbReference type="STRING" id="119641.SAMN05421842_12742"/>
<dbReference type="SMART" id="SM00471">
    <property type="entry name" value="HDc"/>
    <property type="match status" value="1"/>
</dbReference>
<dbReference type="InterPro" id="IPR039356">
    <property type="entry name" value="YfbR/HDDC2"/>
</dbReference>
<dbReference type="AlphaFoldDB" id="A0A1I1R1R2"/>
<dbReference type="EMBL" id="FOMG01000027">
    <property type="protein sequence ID" value="SFD25473.1"/>
    <property type="molecule type" value="Genomic_DNA"/>
</dbReference>
<evidence type="ECO:0000256" key="3">
    <source>
        <dbReference type="ARBA" id="ARBA00001941"/>
    </source>
</evidence>
<dbReference type="GO" id="GO:0046872">
    <property type="term" value="F:metal ion binding"/>
    <property type="evidence" value="ECO:0007669"/>
    <property type="project" value="UniProtKB-KW"/>
</dbReference>
<keyword evidence="10" id="KW-1185">Reference proteome</keyword>